<comment type="caution">
    <text evidence="10">The sequence shown here is derived from an EMBL/GenBank/DDBJ whole genome shotgun (WGS) entry which is preliminary data.</text>
</comment>
<comment type="subcellular location">
    <subcellularLocation>
        <location evidence="1">Cell inner membrane</location>
        <topology evidence="1">Multi-pass membrane protein</topology>
    </subcellularLocation>
    <subcellularLocation>
        <location evidence="8">Cell membrane</location>
        <topology evidence="8">Multi-pass membrane protein</topology>
    </subcellularLocation>
</comment>
<feature type="transmembrane region" description="Helical" evidence="8">
    <location>
        <begin position="41"/>
        <end position="65"/>
    </location>
</feature>
<keyword evidence="5 8" id="KW-0812">Transmembrane</keyword>
<evidence type="ECO:0000256" key="5">
    <source>
        <dbReference type="ARBA" id="ARBA00022692"/>
    </source>
</evidence>
<proteinExistence type="inferred from homology"/>
<evidence type="ECO:0000313" key="11">
    <source>
        <dbReference type="Proteomes" id="UP000231553"/>
    </source>
</evidence>
<feature type="non-terminal residue" evidence="10">
    <location>
        <position position="1"/>
    </location>
</feature>
<evidence type="ECO:0000256" key="6">
    <source>
        <dbReference type="ARBA" id="ARBA00022989"/>
    </source>
</evidence>
<protein>
    <submittedName>
        <fullName evidence="10">Thiamine/thiamine pyrophosphate ABC transporter permease ThiP</fullName>
    </submittedName>
</protein>
<evidence type="ECO:0000256" key="7">
    <source>
        <dbReference type="ARBA" id="ARBA00023136"/>
    </source>
</evidence>
<dbReference type="InterPro" id="IPR000515">
    <property type="entry name" value="MetI-like"/>
</dbReference>
<dbReference type="InterPro" id="IPR035906">
    <property type="entry name" value="MetI-like_sf"/>
</dbReference>
<evidence type="ECO:0000256" key="8">
    <source>
        <dbReference type="RuleBase" id="RU363032"/>
    </source>
</evidence>
<dbReference type="Pfam" id="PF00528">
    <property type="entry name" value="BPD_transp_1"/>
    <property type="match status" value="1"/>
</dbReference>
<evidence type="ECO:0000256" key="1">
    <source>
        <dbReference type="ARBA" id="ARBA00004429"/>
    </source>
</evidence>
<feature type="transmembrane region" description="Helical" evidence="8">
    <location>
        <begin position="13"/>
        <end position="34"/>
    </location>
</feature>
<feature type="domain" description="ABC transmembrane type-1" evidence="9">
    <location>
        <begin position="1"/>
        <end position="165"/>
    </location>
</feature>
<reference evidence="10 11" key="1">
    <citation type="journal article" date="2018" name="Int. J. Syst. Evol. Microbiol.">
        <title>Pseudooceanicola lipolyticus sp. nov., a marine alphaproteobacterium, reclassification of Oceanicola flagellatus as Pseudooceanicola flagellatus comb. nov. and emended description of the genus Pseudooceanicola.</title>
        <authorList>
            <person name="Huang M.-M."/>
            <person name="Guo L.-L."/>
            <person name="Wu Y.-H."/>
            <person name="Lai Q.-L."/>
            <person name="Shao Z.-Z."/>
            <person name="Wang C.-S."/>
            <person name="Wu M."/>
            <person name="Xu X.-W."/>
        </authorList>
    </citation>
    <scope>NUCLEOTIDE SEQUENCE [LARGE SCALE GENOMIC DNA]</scope>
    <source>
        <strain evidence="10 11">157</strain>
    </source>
</reference>
<keyword evidence="7 8" id="KW-0472">Membrane</keyword>
<dbReference type="Proteomes" id="UP000231553">
    <property type="component" value="Unassembled WGS sequence"/>
</dbReference>
<sequence length="175" mass="18217">VAAARRGGLAVEAAGLLGLAVSPLVIGTGLFLLVNPLIDPGLVALPVTALVNALMALPFALRILVPAAQEVLGNYGRLGLALNMQGWPFLRHVLLPRLRPQIGFAAGLGAALSMGDLGVIALFADQNHATLPLQIYRLMGAYRMDSAAAAALLLLVLSVSLFWLCDRGGRRHAAA</sequence>
<keyword evidence="3" id="KW-1003">Cell membrane</keyword>
<dbReference type="PROSITE" id="PS50928">
    <property type="entry name" value="ABC_TM1"/>
    <property type="match status" value="1"/>
</dbReference>
<keyword evidence="11" id="KW-1185">Reference proteome</keyword>
<comment type="similarity">
    <text evidence="8">Belongs to the binding-protein-dependent transport system permease family.</text>
</comment>
<dbReference type="RefSeq" id="WP_133119945.1">
    <property type="nucleotide sequence ID" value="NZ_PGTB01000189.1"/>
</dbReference>
<dbReference type="AlphaFoldDB" id="A0A2M8IV24"/>
<accession>A0A2M8IV24</accession>
<dbReference type="PANTHER" id="PTHR43357">
    <property type="entry name" value="INNER MEMBRANE ABC TRANSPORTER PERMEASE PROTEIN YDCV"/>
    <property type="match status" value="1"/>
</dbReference>
<keyword evidence="2 8" id="KW-0813">Transport</keyword>
<dbReference type="SUPFAM" id="SSF161098">
    <property type="entry name" value="MetI-like"/>
    <property type="match status" value="1"/>
</dbReference>
<feature type="transmembrane region" description="Helical" evidence="8">
    <location>
        <begin position="102"/>
        <end position="124"/>
    </location>
</feature>
<keyword evidence="4" id="KW-0997">Cell inner membrane</keyword>
<evidence type="ECO:0000313" key="10">
    <source>
        <dbReference type="EMBL" id="PJE34387.1"/>
    </source>
</evidence>
<dbReference type="OrthoDB" id="7066776at2"/>
<dbReference type="GO" id="GO:0005886">
    <property type="term" value="C:plasma membrane"/>
    <property type="evidence" value="ECO:0007669"/>
    <property type="project" value="UniProtKB-SubCell"/>
</dbReference>
<organism evidence="10 11">
    <name type="scientific">Pseudooceanicola lipolyticus</name>
    <dbReference type="NCBI Taxonomy" id="2029104"/>
    <lineage>
        <taxon>Bacteria</taxon>
        <taxon>Pseudomonadati</taxon>
        <taxon>Pseudomonadota</taxon>
        <taxon>Alphaproteobacteria</taxon>
        <taxon>Rhodobacterales</taxon>
        <taxon>Paracoccaceae</taxon>
        <taxon>Pseudooceanicola</taxon>
    </lineage>
</organism>
<dbReference type="GO" id="GO:0055085">
    <property type="term" value="P:transmembrane transport"/>
    <property type="evidence" value="ECO:0007669"/>
    <property type="project" value="InterPro"/>
</dbReference>
<evidence type="ECO:0000259" key="9">
    <source>
        <dbReference type="PROSITE" id="PS50928"/>
    </source>
</evidence>
<keyword evidence="6 8" id="KW-1133">Transmembrane helix</keyword>
<evidence type="ECO:0000256" key="2">
    <source>
        <dbReference type="ARBA" id="ARBA00022448"/>
    </source>
</evidence>
<evidence type="ECO:0000256" key="4">
    <source>
        <dbReference type="ARBA" id="ARBA00022519"/>
    </source>
</evidence>
<dbReference type="PANTHER" id="PTHR43357:SF4">
    <property type="entry name" value="INNER MEMBRANE ABC TRANSPORTER PERMEASE PROTEIN YDCV"/>
    <property type="match status" value="1"/>
</dbReference>
<dbReference type="EMBL" id="PGTB01000189">
    <property type="protein sequence ID" value="PJE34387.1"/>
    <property type="molecule type" value="Genomic_DNA"/>
</dbReference>
<evidence type="ECO:0000256" key="3">
    <source>
        <dbReference type="ARBA" id="ARBA00022475"/>
    </source>
</evidence>
<gene>
    <name evidence="10" type="ORF">CVM52_22570</name>
</gene>
<feature type="transmembrane region" description="Helical" evidence="8">
    <location>
        <begin position="144"/>
        <end position="165"/>
    </location>
</feature>
<name>A0A2M8IV24_9RHOB</name>
<dbReference type="Gene3D" id="1.10.3720.10">
    <property type="entry name" value="MetI-like"/>
    <property type="match status" value="1"/>
</dbReference>